<evidence type="ECO:0000313" key="5">
    <source>
        <dbReference type="EMBL" id="OYX33836.1"/>
    </source>
</evidence>
<evidence type="ECO:0000256" key="2">
    <source>
        <dbReference type="ARBA" id="ARBA00023125"/>
    </source>
</evidence>
<dbReference type="PANTHER" id="PTHR30154:SF34">
    <property type="entry name" value="TRANSCRIPTIONAL REGULATOR AZLB"/>
    <property type="match status" value="1"/>
</dbReference>
<evidence type="ECO:0000313" key="6">
    <source>
        <dbReference type="Proteomes" id="UP000215595"/>
    </source>
</evidence>
<keyword evidence="2" id="KW-0238">DNA-binding</keyword>
<dbReference type="GO" id="GO:0043565">
    <property type="term" value="F:sequence-specific DNA binding"/>
    <property type="evidence" value="ECO:0007669"/>
    <property type="project" value="InterPro"/>
</dbReference>
<sequence>MADELDPIDARILDILQQDAGLSVAEVAERVGLSASPCWRRIKRLEDSGLIRKRVTLLDAALLGLDFEVYAIVKLSLPSKDNLDAFEAAVANWPEVVQCATITGREDYVLRIITSDMHAFDQFLREKLLSLGIVSDCESHIVTRGVKNVTTLPLGIITPHVGH</sequence>
<proteinExistence type="predicted"/>
<comment type="caution">
    <text evidence="5">The sequence shown here is derived from an EMBL/GenBank/DDBJ whole genome shotgun (WGS) entry which is preliminary data.</text>
</comment>
<dbReference type="InterPro" id="IPR019887">
    <property type="entry name" value="Tscrpt_reg_AsnC/Lrp_C"/>
</dbReference>
<dbReference type="Pfam" id="PF13412">
    <property type="entry name" value="HTH_24"/>
    <property type="match status" value="1"/>
</dbReference>
<dbReference type="Gene3D" id="3.30.70.920">
    <property type="match status" value="1"/>
</dbReference>
<dbReference type="Pfam" id="PF01037">
    <property type="entry name" value="AsnC_trans_reg"/>
    <property type="match status" value="1"/>
</dbReference>
<dbReference type="SUPFAM" id="SSF46785">
    <property type="entry name" value="Winged helix' DNA-binding domain"/>
    <property type="match status" value="1"/>
</dbReference>
<dbReference type="GO" id="GO:0005829">
    <property type="term" value="C:cytosol"/>
    <property type="evidence" value="ECO:0007669"/>
    <property type="project" value="TreeGrafter"/>
</dbReference>
<dbReference type="PROSITE" id="PS00519">
    <property type="entry name" value="HTH_ASNC_1"/>
    <property type="match status" value="1"/>
</dbReference>
<dbReference type="InterPro" id="IPR036390">
    <property type="entry name" value="WH_DNA-bd_sf"/>
</dbReference>
<dbReference type="Gene3D" id="1.10.10.10">
    <property type="entry name" value="Winged helix-like DNA-binding domain superfamily/Winged helix DNA-binding domain"/>
    <property type="match status" value="1"/>
</dbReference>
<protein>
    <submittedName>
        <fullName evidence="5">AsnC family transcriptional regulator</fullName>
    </submittedName>
</protein>
<dbReference type="InterPro" id="IPR036388">
    <property type="entry name" value="WH-like_DNA-bd_sf"/>
</dbReference>
<evidence type="ECO:0000256" key="3">
    <source>
        <dbReference type="ARBA" id="ARBA00023163"/>
    </source>
</evidence>
<name>A0A258FNB6_9CAUL</name>
<keyword evidence="3" id="KW-0804">Transcription</keyword>
<dbReference type="InterPro" id="IPR019885">
    <property type="entry name" value="Tscrpt_reg_HTH_AsnC-type_CS"/>
</dbReference>
<dbReference type="AlphaFoldDB" id="A0A258FNB6"/>
<dbReference type="PANTHER" id="PTHR30154">
    <property type="entry name" value="LEUCINE-RESPONSIVE REGULATORY PROTEIN"/>
    <property type="match status" value="1"/>
</dbReference>
<accession>A0A258FNB6</accession>
<feature type="domain" description="HTH asnC-type" evidence="4">
    <location>
        <begin position="5"/>
        <end position="66"/>
    </location>
</feature>
<dbReference type="GO" id="GO:0043200">
    <property type="term" value="P:response to amino acid"/>
    <property type="evidence" value="ECO:0007669"/>
    <property type="project" value="TreeGrafter"/>
</dbReference>
<evidence type="ECO:0000259" key="4">
    <source>
        <dbReference type="PROSITE" id="PS50956"/>
    </source>
</evidence>
<dbReference type="PROSITE" id="PS50956">
    <property type="entry name" value="HTH_ASNC_2"/>
    <property type="match status" value="1"/>
</dbReference>
<organism evidence="5 6">
    <name type="scientific">Brevundimonas subvibrioides</name>
    <dbReference type="NCBI Taxonomy" id="74313"/>
    <lineage>
        <taxon>Bacteria</taxon>
        <taxon>Pseudomonadati</taxon>
        <taxon>Pseudomonadota</taxon>
        <taxon>Alphaproteobacteria</taxon>
        <taxon>Caulobacterales</taxon>
        <taxon>Caulobacteraceae</taxon>
        <taxon>Brevundimonas</taxon>
    </lineage>
</organism>
<dbReference type="InterPro" id="IPR011008">
    <property type="entry name" value="Dimeric_a/b-barrel"/>
</dbReference>
<gene>
    <name evidence="5" type="ORF">B7Z01_07555</name>
</gene>
<dbReference type="InterPro" id="IPR011991">
    <property type="entry name" value="ArsR-like_HTH"/>
</dbReference>
<keyword evidence="1" id="KW-0805">Transcription regulation</keyword>
<dbReference type="EMBL" id="NCEB01000013">
    <property type="protein sequence ID" value="OYX33836.1"/>
    <property type="molecule type" value="Genomic_DNA"/>
</dbReference>
<dbReference type="SUPFAM" id="SSF54909">
    <property type="entry name" value="Dimeric alpha+beta barrel"/>
    <property type="match status" value="1"/>
</dbReference>
<dbReference type="Proteomes" id="UP000215595">
    <property type="component" value="Unassembled WGS sequence"/>
</dbReference>
<dbReference type="CDD" id="cd00090">
    <property type="entry name" value="HTH_ARSR"/>
    <property type="match status" value="1"/>
</dbReference>
<dbReference type="SMART" id="SM00344">
    <property type="entry name" value="HTH_ASNC"/>
    <property type="match status" value="1"/>
</dbReference>
<dbReference type="GO" id="GO:0006355">
    <property type="term" value="P:regulation of DNA-templated transcription"/>
    <property type="evidence" value="ECO:0007669"/>
    <property type="project" value="UniProtKB-ARBA"/>
</dbReference>
<dbReference type="PRINTS" id="PR00033">
    <property type="entry name" value="HTHASNC"/>
</dbReference>
<evidence type="ECO:0000256" key="1">
    <source>
        <dbReference type="ARBA" id="ARBA00023015"/>
    </source>
</evidence>
<reference evidence="5 6" key="1">
    <citation type="submission" date="2017-03" db="EMBL/GenBank/DDBJ databases">
        <title>Lifting the veil on microbial sulfur biogeochemistry in mining wastewaters.</title>
        <authorList>
            <person name="Kantor R.S."/>
            <person name="Colenbrander Nelson T."/>
            <person name="Marshall S."/>
            <person name="Bennett D."/>
            <person name="Apte S."/>
            <person name="Camacho D."/>
            <person name="Thomas B.C."/>
            <person name="Warren L.A."/>
            <person name="Banfield J.F."/>
        </authorList>
    </citation>
    <scope>NUCLEOTIDE SEQUENCE [LARGE SCALE GENOMIC DNA]</scope>
    <source>
        <strain evidence="5">32-69-9</strain>
    </source>
</reference>
<dbReference type="InterPro" id="IPR019888">
    <property type="entry name" value="Tscrpt_reg_AsnC-like"/>
</dbReference>
<dbReference type="InterPro" id="IPR000485">
    <property type="entry name" value="AsnC-type_HTH_dom"/>
</dbReference>